<reference evidence="2" key="1">
    <citation type="submission" date="2023-10" db="EMBL/GenBank/DDBJ databases">
        <authorList>
            <person name="Chen Y."/>
            <person name="Shah S."/>
            <person name="Dougan E. K."/>
            <person name="Thang M."/>
            <person name="Chan C."/>
        </authorList>
    </citation>
    <scope>NUCLEOTIDE SEQUENCE [LARGE SCALE GENOMIC DNA]</scope>
</reference>
<feature type="region of interest" description="Disordered" evidence="1">
    <location>
        <begin position="20"/>
        <end position="45"/>
    </location>
</feature>
<comment type="caution">
    <text evidence="2">The sequence shown here is derived from an EMBL/GenBank/DDBJ whole genome shotgun (WGS) entry which is preliminary data.</text>
</comment>
<gene>
    <name evidence="2" type="ORF">PCOR1329_LOCUS16263</name>
</gene>
<dbReference type="EMBL" id="CAUYUJ010004975">
    <property type="protein sequence ID" value="CAK0811778.1"/>
    <property type="molecule type" value="Genomic_DNA"/>
</dbReference>
<organism evidence="2 3">
    <name type="scientific">Prorocentrum cordatum</name>
    <dbReference type="NCBI Taxonomy" id="2364126"/>
    <lineage>
        <taxon>Eukaryota</taxon>
        <taxon>Sar</taxon>
        <taxon>Alveolata</taxon>
        <taxon>Dinophyceae</taxon>
        <taxon>Prorocentrales</taxon>
        <taxon>Prorocentraceae</taxon>
        <taxon>Prorocentrum</taxon>
    </lineage>
</organism>
<evidence type="ECO:0008006" key="4">
    <source>
        <dbReference type="Google" id="ProtNLM"/>
    </source>
</evidence>
<proteinExistence type="predicted"/>
<evidence type="ECO:0000313" key="3">
    <source>
        <dbReference type="Proteomes" id="UP001189429"/>
    </source>
</evidence>
<dbReference type="Proteomes" id="UP001189429">
    <property type="component" value="Unassembled WGS sequence"/>
</dbReference>
<evidence type="ECO:0000313" key="2">
    <source>
        <dbReference type="EMBL" id="CAK0811778.1"/>
    </source>
</evidence>
<protein>
    <recommendedName>
        <fullName evidence="4">Phospholipase B-like</fullName>
    </recommendedName>
</protein>
<name>A0ABN9R1V8_9DINO</name>
<accession>A0ABN9R1V8</accession>
<evidence type="ECO:0000256" key="1">
    <source>
        <dbReference type="SAM" id="MobiDB-lite"/>
    </source>
</evidence>
<feature type="non-terminal residue" evidence="2">
    <location>
        <position position="1"/>
    </location>
</feature>
<sequence>GLLVDAELRQALLGALSAAGGGRPAGAQAAAPGPGPFRQLLGPGTDARPRARLLRVVRHLRNLSLRRSRRLAAVEAGVYEYECSNEDGLGAGWLGEAGVPEGGSVSDVVVRAGAGDDPVAIDASMNFTIGPAVGIGDEHVIAGHMEVLYASPEGIGGNITAGFINLRSTLSGTWEAGADGLDGPVQIHLSEPDLYMEEDWTWQPSLSVRA</sequence>
<keyword evidence="3" id="KW-1185">Reference proteome</keyword>